<dbReference type="InterPro" id="IPR036137">
    <property type="entry name" value="Focal_adhe_kin_target_dom_sf"/>
</dbReference>
<feature type="compositionally biased region" description="Polar residues" evidence="18">
    <location>
        <begin position="661"/>
        <end position="679"/>
    </location>
</feature>
<evidence type="ECO:0000256" key="5">
    <source>
        <dbReference type="ARBA" id="ARBA00011902"/>
    </source>
</evidence>
<keyword evidence="12" id="KW-0067">ATP-binding</keyword>
<dbReference type="SUPFAM" id="SSF68993">
    <property type="entry name" value="FAT domain of focal adhesion kinase"/>
    <property type="match status" value="1"/>
</dbReference>
<dbReference type="InterPro" id="IPR049385">
    <property type="entry name" value="FAK1-like_FERM_C"/>
</dbReference>
<feature type="region of interest" description="Disordered" evidence="18">
    <location>
        <begin position="659"/>
        <end position="680"/>
    </location>
</feature>
<keyword evidence="15" id="KW-0829">Tyrosine-protein kinase</keyword>
<name>A0AA39IPQ8_9BILA</name>
<dbReference type="SUPFAM" id="SSF56112">
    <property type="entry name" value="Protein kinase-like (PK-like)"/>
    <property type="match status" value="1"/>
</dbReference>
<dbReference type="InterPro" id="IPR001245">
    <property type="entry name" value="Ser-Thr/Tyr_kinase_cat_dom"/>
</dbReference>
<dbReference type="GO" id="GO:0007172">
    <property type="term" value="P:signal complex assembly"/>
    <property type="evidence" value="ECO:0007669"/>
    <property type="project" value="InterPro"/>
</dbReference>
<dbReference type="FunFam" id="1.10.510.10:FF:001512">
    <property type="entry name" value="Receptor tyrosine-protein kinase erbB-2"/>
    <property type="match status" value="1"/>
</dbReference>
<dbReference type="GO" id="GO:0042995">
    <property type="term" value="C:cell projection"/>
    <property type="evidence" value="ECO:0007669"/>
    <property type="project" value="UniProtKB-SubCell"/>
</dbReference>
<organism evidence="21 22">
    <name type="scientific">Steinernema hermaphroditum</name>
    <dbReference type="NCBI Taxonomy" id="289476"/>
    <lineage>
        <taxon>Eukaryota</taxon>
        <taxon>Metazoa</taxon>
        <taxon>Ecdysozoa</taxon>
        <taxon>Nematoda</taxon>
        <taxon>Chromadorea</taxon>
        <taxon>Rhabditida</taxon>
        <taxon>Tylenchina</taxon>
        <taxon>Panagrolaimomorpha</taxon>
        <taxon>Strongyloidoidea</taxon>
        <taxon>Steinernematidae</taxon>
        <taxon>Steinernema</taxon>
    </lineage>
</organism>
<dbReference type="Pfam" id="PF21477">
    <property type="entry name" value="FERM_C_FAK1"/>
    <property type="match status" value="1"/>
</dbReference>
<evidence type="ECO:0000313" key="21">
    <source>
        <dbReference type="EMBL" id="KAK0427481.1"/>
    </source>
</evidence>
<dbReference type="SUPFAM" id="SSF54236">
    <property type="entry name" value="Ubiquitin-like"/>
    <property type="match status" value="1"/>
</dbReference>
<dbReference type="Gene3D" id="1.20.80.10">
    <property type="match status" value="1"/>
</dbReference>
<dbReference type="PROSITE" id="PS50011">
    <property type="entry name" value="PROTEIN_KINASE_DOM"/>
    <property type="match status" value="1"/>
</dbReference>
<dbReference type="GO" id="GO:0061564">
    <property type="term" value="P:axon development"/>
    <property type="evidence" value="ECO:0007669"/>
    <property type="project" value="UniProtKB-ARBA"/>
</dbReference>
<keyword evidence="8" id="KW-0597">Phosphoprotein</keyword>
<dbReference type="InterPro" id="IPR014352">
    <property type="entry name" value="FERM/acyl-CoA-bd_prot_sf"/>
</dbReference>
<keyword evidence="16" id="KW-0966">Cell projection</keyword>
<dbReference type="Gene3D" id="1.10.510.10">
    <property type="entry name" value="Transferase(Phosphotransferase) domain 1"/>
    <property type="match status" value="1"/>
</dbReference>
<dbReference type="InterPro" id="IPR029071">
    <property type="entry name" value="Ubiquitin-like_domsf"/>
</dbReference>
<dbReference type="GO" id="GO:0005524">
    <property type="term" value="F:ATP binding"/>
    <property type="evidence" value="ECO:0007669"/>
    <property type="project" value="UniProtKB-KW"/>
</dbReference>
<dbReference type="Gene3D" id="1.20.120.330">
    <property type="entry name" value="Nucleotidyltransferases domain 2"/>
    <property type="match status" value="1"/>
</dbReference>
<evidence type="ECO:0000256" key="7">
    <source>
        <dbReference type="ARBA" id="ARBA00022490"/>
    </source>
</evidence>
<evidence type="ECO:0000256" key="15">
    <source>
        <dbReference type="ARBA" id="ARBA00023137"/>
    </source>
</evidence>
<evidence type="ECO:0000256" key="13">
    <source>
        <dbReference type="ARBA" id="ARBA00022949"/>
    </source>
</evidence>
<dbReference type="InterPro" id="IPR019749">
    <property type="entry name" value="Band_41_domain"/>
</dbReference>
<dbReference type="Pfam" id="PF18038">
    <property type="entry name" value="FERM_N_2"/>
    <property type="match status" value="1"/>
</dbReference>
<dbReference type="InterPro" id="IPR011993">
    <property type="entry name" value="PH-like_dom_sf"/>
</dbReference>
<keyword evidence="14" id="KW-0472">Membrane</keyword>
<evidence type="ECO:0000256" key="6">
    <source>
        <dbReference type="ARBA" id="ARBA00022475"/>
    </source>
</evidence>
<dbReference type="PANTHER" id="PTHR46221:SF9">
    <property type="entry name" value="NON-SPECIFIC PROTEIN-TYROSINE KINASE"/>
    <property type="match status" value="1"/>
</dbReference>
<keyword evidence="9" id="KW-0808">Transferase</keyword>
<evidence type="ECO:0000256" key="14">
    <source>
        <dbReference type="ARBA" id="ARBA00023136"/>
    </source>
</evidence>
<evidence type="ECO:0000259" key="20">
    <source>
        <dbReference type="PROSITE" id="PS50057"/>
    </source>
</evidence>
<evidence type="ECO:0000256" key="1">
    <source>
        <dbReference type="ARBA" id="ARBA00004246"/>
    </source>
</evidence>
<dbReference type="InterPro" id="IPR041390">
    <property type="entry name" value="FADK_N"/>
</dbReference>
<dbReference type="CDD" id="cd14473">
    <property type="entry name" value="FERM_B-lobe"/>
    <property type="match status" value="1"/>
</dbReference>
<dbReference type="CDD" id="cd13190">
    <property type="entry name" value="FERM_C_FAK1"/>
    <property type="match status" value="1"/>
</dbReference>
<dbReference type="PRINTS" id="PR00109">
    <property type="entry name" value="TYRKINASE"/>
</dbReference>
<evidence type="ECO:0000259" key="19">
    <source>
        <dbReference type="PROSITE" id="PS50011"/>
    </source>
</evidence>
<dbReference type="Gene3D" id="2.30.29.30">
    <property type="entry name" value="Pleckstrin-homology domain (PH domain)/Phosphotyrosine-binding domain (PTB)"/>
    <property type="match status" value="1"/>
</dbReference>
<evidence type="ECO:0000256" key="18">
    <source>
        <dbReference type="SAM" id="MobiDB-lite"/>
    </source>
</evidence>
<keyword evidence="7" id="KW-0963">Cytoplasm</keyword>
<feature type="domain" description="Protein kinase" evidence="19">
    <location>
        <begin position="389"/>
        <end position="648"/>
    </location>
</feature>
<dbReference type="InterPro" id="IPR000299">
    <property type="entry name" value="FERM_domain"/>
</dbReference>
<keyword evidence="6" id="KW-1003">Cell membrane</keyword>
<comment type="subcellular location">
    <subcellularLocation>
        <location evidence="1">Cell junction</location>
        <location evidence="1">Focal adhesion</location>
    </subcellularLocation>
    <subcellularLocation>
        <location evidence="3">Cell membrane</location>
        <topology evidence="3">Peripheral membrane protein</topology>
        <orientation evidence="3">Cytoplasmic side</orientation>
    </subcellularLocation>
    <subcellularLocation>
        <location evidence="2">Cell projection</location>
    </subcellularLocation>
    <subcellularLocation>
        <location evidence="4">Cytoplasm</location>
    </subcellularLocation>
</comment>
<feature type="domain" description="FERM" evidence="20">
    <location>
        <begin position="6"/>
        <end position="328"/>
    </location>
</feature>
<keyword evidence="13" id="KW-0965">Cell junction</keyword>
<keyword evidence="10" id="KW-0547">Nucleotide-binding</keyword>
<evidence type="ECO:0000313" key="22">
    <source>
        <dbReference type="Proteomes" id="UP001175271"/>
    </source>
</evidence>
<keyword evidence="22" id="KW-1185">Reference proteome</keyword>
<dbReference type="Gene3D" id="3.30.200.20">
    <property type="entry name" value="Phosphorylase Kinase, domain 1"/>
    <property type="match status" value="1"/>
</dbReference>
<dbReference type="InterPro" id="IPR035963">
    <property type="entry name" value="FERM_2"/>
</dbReference>
<dbReference type="InterPro" id="IPR011009">
    <property type="entry name" value="Kinase-like_dom_sf"/>
</dbReference>
<evidence type="ECO:0000256" key="11">
    <source>
        <dbReference type="ARBA" id="ARBA00022777"/>
    </source>
</evidence>
<evidence type="ECO:0000256" key="9">
    <source>
        <dbReference type="ARBA" id="ARBA00022679"/>
    </source>
</evidence>
<evidence type="ECO:0000256" key="12">
    <source>
        <dbReference type="ARBA" id="ARBA00022840"/>
    </source>
</evidence>
<dbReference type="AlphaFoldDB" id="A0AA39IPQ8"/>
<gene>
    <name evidence="21" type="ORF">QR680_010252</name>
</gene>
<dbReference type="Gene3D" id="3.10.20.90">
    <property type="entry name" value="Phosphatidylinositol 3-kinase Catalytic Subunit, Chain A, domain 1"/>
    <property type="match status" value="1"/>
</dbReference>
<dbReference type="GO" id="GO:0005886">
    <property type="term" value="C:plasma membrane"/>
    <property type="evidence" value="ECO:0007669"/>
    <property type="project" value="UniProtKB-SubCell"/>
</dbReference>
<evidence type="ECO:0000256" key="8">
    <source>
        <dbReference type="ARBA" id="ARBA00022553"/>
    </source>
</evidence>
<evidence type="ECO:0000256" key="17">
    <source>
        <dbReference type="ARBA" id="ARBA00051243"/>
    </source>
</evidence>
<dbReference type="PROSITE" id="PS50057">
    <property type="entry name" value="FERM_3"/>
    <property type="match status" value="1"/>
</dbReference>
<dbReference type="GO" id="GO:0004714">
    <property type="term" value="F:transmembrane receptor protein tyrosine kinase activity"/>
    <property type="evidence" value="ECO:0007669"/>
    <property type="project" value="UniProtKB-EC"/>
</dbReference>
<evidence type="ECO:0000256" key="16">
    <source>
        <dbReference type="ARBA" id="ARBA00023273"/>
    </source>
</evidence>
<proteinExistence type="predicted"/>
<dbReference type="Proteomes" id="UP001175271">
    <property type="component" value="Unassembled WGS sequence"/>
</dbReference>
<dbReference type="InterPro" id="IPR005189">
    <property type="entry name" value="Focal_adhesion_kin_target_dom"/>
</dbReference>
<evidence type="ECO:0000256" key="10">
    <source>
        <dbReference type="ARBA" id="ARBA00022741"/>
    </source>
</evidence>
<dbReference type="GO" id="GO:0005925">
    <property type="term" value="C:focal adhesion"/>
    <property type="evidence" value="ECO:0007669"/>
    <property type="project" value="UniProtKB-SubCell"/>
</dbReference>
<dbReference type="SMART" id="SM00219">
    <property type="entry name" value="TyrKc"/>
    <property type="match status" value="1"/>
</dbReference>
<protein>
    <recommendedName>
        <fullName evidence="5">receptor protein-tyrosine kinase</fullName>
        <ecNumber evidence="5">2.7.10.1</ecNumber>
    </recommendedName>
</protein>
<dbReference type="Pfam" id="PF00373">
    <property type="entry name" value="FERM_M"/>
    <property type="match status" value="1"/>
</dbReference>
<dbReference type="GO" id="GO:0048680">
    <property type="term" value="P:positive regulation of axon regeneration"/>
    <property type="evidence" value="ECO:0007669"/>
    <property type="project" value="UniProtKB-ARBA"/>
</dbReference>
<dbReference type="SUPFAM" id="SSF47031">
    <property type="entry name" value="Second domain of FERM"/>
    <property type="match status" value="1"/>
</dbReference>
<comment type="caution">
    <text evidence="21">The sequence shown here is derived from an EMBL/GenBank/DDBJ whole genome shotgun (WGS) entry which is preliminary data.</text>
</comment>
<accession>A0AA39IPQ8</accession>
<dbReference type="PROSITE" id="PS00109">
    <property type="entry name" value="PROTEIN_KINASE_TYR"/>
    <property type="match status" value="1"/>
</dbReference>
<reference evidence="21" key="1">
    <citation type="submission" date="2023-06" db="EMBL/GenBank/DDBJ databases">
        <title>Genomic analysis of the entomopathogenic nematode Steinernema hermaphroditum.</title>
        <authorList>
            <person name="Schwarz E.M."/>
            <person name="Heppert J.K."/>
            <person name="Baniya A."/>
            <person name="Schwartz H.T."/>
            <person name="Tan C.-H."/>
            <person name="Antoshechkin I."/>
            <person name="Sternberg P.W."/>
            <person name="Goodrich-Blair H."/>
            <person name="Dillman A.R."/>
        </authorList>
    </citation>
    <scope>NUCLEOTIDE SEQUENCE</scope>
    <source>
        <strain evidence="21">PS9179</strain>
        <tissue evidence="21">Whole animal</tissue>
    </source>
</reference>
<dbReference type="GO" id="GO:0005737">
    <property type="term" value="C:cytoplasm"/>
    <property type="evidence" value="ECO:0007669"/>
    <property type="project" value="UniProtKB-SubCell"/>
</dbReference>
<dbReference type="InterPro" id="IPR041784">
    <property type="entry name" value="FAK1/PYK2_FERM_C"/>
</dbReference>
<evidence type="ECO:0000256" key="2">
    <source>
        <dbReference type="ARBA" id="ARBA00004316"/>
    </source>
</evidence>
<dbReference type="EMBL" id="JAUCMV010000001">
    <property type="protein sequence ID" value="KAK0427481.1"/>
    <property type="molecule type" value="Genomic_DNA"/>
</dbReference>
<evidence type="ECO:0000256" key="3">
    <source>
        <dbReference type="ARBA" id="ARBA00004413"/>
    </source>
</evidence>
<dbReference type="InterPro" id="IPR019748">
    <property type="entry name" value="FERM_central"/>
</dbReference>
<dbReference type="SMART" id="SM00295">
    <property type="entry name" value="B41"/>
    <property type="match status" value="1"/>
</dbReference>
<dbReference type="PANTHER" id="PTHR46221">
    <property type="entry name" value="FERM AND PDZ DOMAIN-CONTAINING PROTEIN FAMILY MEMBER"/>
    <property type="match status" value="1"/>
</dbReference>
<keyword evidence="11" id="KW-0418">Kinase</keyword>
<dbReference type="SUPFAM" id="SSF50729">
    <property type="entry name" value="PH domain-like"/>
    <property type="match status" value="1"/>
</dbReference>
<comment type="catalytic activity">
    <reaction evidence="17">
        <text>L-tyrosyl-[protein] + ATP = O-phospho-L-tyrosyl-[protein] + ADP + H(+)</text>
        <dbReference type="Rhea" id="RHEA:10596"/>
        <dbReference type="Rhea" id="RHEA-COMP:10136"/>
        <dbReference type="Rhea" id="RHEA-COMP:20101"/>
        <dbReference type="ChEBI" id="CHEBI:15378"/>
        <dbReference type="ChEBI" id="CHEBI:30616"/>
        <dbReference type="ChEBI" id="CHEBI:46858"/>
        <dbReference type="ChEBI" id="CHEBI:61978"/>
        <dbReference type="ChEBI" id="CHEBI:456216"/>
        <dbReference type="EC" id="2.7.10.1"/>
    </reaction>
</comment>
<dbReference type="InterPro" id="IPR000719">
    <property type="entry name" value="Prot_kinase_dom"/>
</dbReference>
<dbReference type="EC" id="2.7.10.1" evidence="5"/>
<dbReference type="Pfam" id="PF03623">
    <property type="entry name" value="Focal_AT"/>
    <property type="match status" value="1"/>
</dbReference>
<dbReference type="Pfam" id="PF07714">
    <property type="entry name" value="PK_Tyr_Ser-Thr"/>
    <property type="match status" value="1"/>
</dbReference>
<evidence type="ECO:0000256" key="4">
    <source>
        <dbReference type="ARBA" id="ARBA00004496"/>
    </source>
</evidence>
<dbReference type="InterPro" id="IPR020635">
    <property type="entry name" value="Tyr_kinase_cat_dom"/>
</dbReference>
<sequence length="901" mass="103385">MDDESDIIRVFLSDGHAKSVRFDDNTSVQRIISVLLNGLEIDAVSASHFALRLTQLPIGHPVNNNECFWLHPHYTMAQIRQLYFKNLAASYHLRFELRLRFIPKNLQEMYQTQTDAFLYLHDQVRTDYMAHVAWKLEPEVAIELAALQIRKRFPNLTSSTVEKKLNWAAIDEEGGLSQYLPEAMVVKTKPKALKKSIVSAVKRVCNLTPWSCVFKFMKAVMKLARFDVEIFKAAIGSAWHRPLELYIGHEVGIAFMTQESPTPKKLADLSSVVEIHIKRLESGSEKYTVHLRLSGTSQPMLITVPTKEIAESLSHLIDGYQMMINQNDSAWSIREKAIQKPPHFVFGDREFSVTSTTTGSLERRTTIDSEEGDYAKSLTRDLGIDRRAVTLEELMGTGHFGNVYRGSFVDDRGHFMSVAVKVCKEDCEPEVTKNFLEEAFIMHKFHHPHIIKLIGMCTEIPVWIVMELAPYGELREYLKRERCSLDLSVLILFAHQLSSAVSYLHARKFVHRDIAARNVLVVTPRCVKLSDFGLSRCVDEDSFYTASRGKLPIKWMAPESINFRRFSSASDVWMFGVCIWEILMFGVKPWNDIKNHDVILYLESSQRLHRPPNCPQVLFKLLMDMWAFEPSFRVDMRHVKHVLNHLLNQIDHQIPFDQLSMPETESNPDTDSNGTTSDDYSLRRHVPVLRCDASSVPTSTLWRTLEQQRIQCEEDDRWLEEEEEKMLPNSASPVASPTPFFDESPTDLDKPRLPHGFEFDRSDDVLHAAVFRVVQSVSFITKTFTHGIAHDRFIRMGMDITDALGRLLIECDHCLKELTPGDQRQVQLVQVLLDSDQKRLTEALKIVEDGKSEPDLYETNRKTVLKIAHVLAMNCKHFQDSVDAARIRSNVANLKKKVYNV</sequence>
<dbReference type="GO" id="GO:0008284">
    <property type="term" value="P:positive regulation of cell population proliferation"/>
    <property type="evidence" value="ECO:0007669"/>
    <property type="project" value="UniProtKB-ARBA"/>
</dbReference>
<dbReference type="InterPro" id="IPR008266">
    <property type="entry name" value="Tyr_kinase_AS"/>
</dbReference>